<keyword evidence="2" id="KW-1185">Reference proteome</keyword>
<dbReference type="Proteomes" id="UP000198982">
    <property type="component" value="Unassembled WGS sequence"/>
</dbReference>
<evidence type="ECO:0000313" key="2">
    <source>
        <dbReference type="Proteomes" id="UP000198982"/>
    </source>
</evidence>
<dbReference type="AlphaFoldDB" id="A0A1H4QKB5"/>
<organism evidence="1 2">
    <name type="scientific">Pseudomonas saponiphila</name>
    <dbReference type="NCBI Taxonomy" id="556534"/>
    <lineage>
        <taxon>Bacteria</taxon>
        <taxon>Pseudomonadati</taxon>
        <taxon>Pseudomonadota</taxon>
        <taxon>Gammaproteobacteria</taxon>
        <taxon>Pseudomonadales</taxon>
        <taxon>Pseudomonadaceae</taxon>
        <taxon>Pseudomonas</taxon>
    </lineage>
</organism>
<dbReference type="RefSeq" id="WP_265534531.1">
    <property type="nucleotide sequence ID" value="NZ_FNTJ01000001.1"/>
</dbReference>
<accession>A0A1H4QKB5</accession>
<sequence length="41" mass="4631">MTAFAGKPAPTVRWAREIAFAGTQGRITTTQWSDCFQQRML</sequence>
<name>A0A1H4QKB5_9PSED</name>
<reference evidence="2" key="1">
    <citation type="submission" date="2016-10" db="EMBL/GenBank/DDBJ databases">
        <authorList>
            <person name="Varghese N."/>
            <person name="Submissions S."/>
        </authorList>
    </citation>
    <scope>NUCLEOTIDE SEQUENCE [LARGE SCALE GENOMIC DNA]</scope>
    <source>
        <strain evidence="2">DSM 9751</strain>
    </source>
</reference>
<gene>
    <name evidence="1" type="ORF">SAMN05216178_3807</name>
</gene>
<evidence type="ECO:0000313" key="1">
    <source>
        <dbReference type="EMBL" id="SEC20019.1"/>
    </source>
</evidence>
<proteinExistence type="predicted"/>
<dbReference type="EMBL" id="FNTJ01000001">
    <property type="protein sequence ID" value="SEC20019.1"/>
    <property type="molecule type" value="Genomic_DNA"/>
</dbReference>
<protein>
    <submittedName>
        <fullName evidence="1">Uncharacterized protein</fullName>
    </submittedName>
</protein>